<evidence type="ECO:0000259" key="1">
    <source>
        <dbReference type="Pfam" id="PF01968"/>
    </source>
</evidence>
<proteinExistence type="predicted"/>
<protein>
    <submittedName>
        <fullName evidence="2">H4MPT-linked C1 transfer pathway protein</fullName>
    </submittedName>
</protein>
<dbReference type="Gene3D" id="3.30.420.40">
    <property type="match status" value="1"/>
</dbReference>
<gene>
    <name evidence="2" type="ORF">DLD82_07230</name>
</gene>
<accession>A0A2V2NBL2</accession>
<dbReference type="NCBIfam" id="TIGR03123">
    <property type="entry name" value="one_C_unchar_1"/>
    <property type="match status" value="1"/>
</dbReference>
<sequence>MIGVDIGGANLKVFDGSGTHIHYCPLWKETPIREILSEYSFADNAAVVMSGELADCFSSKQEGIEFIVSAVKDVFPGAWFYGTDGCFHQDAVPELAAANWLVMADVLKERYPNALLIDMGSTTTDIIPLNAWDILKGQTDYTRLKAGLLLYYGLLRTPVSSLLRTVSIKGQETGISTEYFACSGDAHVLTGIITQEEYSTATPDSCSPSREHSMRRMARMICADIEEVGEEQVLAIAESFVNEEKQVLIHAVQRIMDTYHCNRIITAGIGSRLLSTWFDAIDLNREMGSYSDAMPAWAVREAFLRTV</sequence>
<dbReference type="Gene3D" id="3.30.420.190">
    <property type="entry name" value="conserved archaeal protein q6m145"/>
    <property type="match status" value="1"/>
</dbReference>
<name>A0A2V2NBL2_9EURY</name>
<evidence type="ECO:0000313" key="3">
    <source>
        <dbReference type="Proteomes" id="UP000245934"/>
    </source>
</evidence>
<dbReference type="OrthoDB" id="148086at2157"/>
<dbReference type="Proteomes" id="UP000245934">
    <property type="component" value="Unassembled WGS sequence"/>
</dbReference>
<dbReference type="InterPro" id="IPR002756">
    <property type="entry name" value="MfnF"/>
</dbReference>
<dbReference type="EMBL" id="QGMZ01000014">
    <property type="protein sequence ID" value="PWR75006.1"/>
    <property type="molecule type" value="Genomic_DNA"/>
</dbReference>
<organism evidence="2 3">
    <name type="scientific">Methanospirillum stamsii</name>
    <dbReference type="NCBI Taxonomy" id="1277351"/>
    <lineage>
        <taxon>Archaea</taxon>
        <taxon>Methanobacteriati</taxon>
        <taxon>Methanobacteriota</taxon>
        <taxon>Stenosarchaea group</taxon>
        <taxon>Methanomicrobia</taxon>
        <taxon>Methanomicrobiales</taxon>
        <taxon>Methanospirillaceae</taxon>
        <taxon>Methanospirillum</taxon>
    </lineage>
</organism>
<feature type="domain" description="Hydantoinase A/oxoprolinase" evidence="1">
    <location>
        <begin position="46"/>
        <end position="285"/>
    </location>
</feature>
<reference evidence="2 3" key="1">
    <citation type="submission" date="2018-05" db="EMBL/GenBank/DDBJ databases">
        <title>Draft genome of Methanospirillum stamsii Pt1.</title>
        <authorList>
            <person name="Dueholm M.S."/>
            <person name="Nielsen P.H."/>
            <person name="Bakmann L.F."/>
            <person name="Otzen D.E."/>
        </authorList>
    </citation>
    <scope>NUCLEOTIDE SEQUENCE [LARGE SCALE GENOMIC DNA]</scope>
    <source>
        <strain evidence="2 3">Pt1</strain>
    </source>
</reference>
<keyword evidence="3" id="KW-1185">Reference proteome</keyword>
<dbReference type="InterPro" id="IPR002821">
    <property type="entry name" value="Hydantoinase_A"/>
</dbReference>
<dbReference type="GO" id="GO:0016787">
    <property type="term" value="F:hydrolase activity"/>
    <property type="evidence" value="ECO:0007669"/>
    <property type="project" value="InterPro"/>
</dbReference>
<dbReference type="Pfam" id="PF01968">
    <property type="entry name" value="Hydantoinase_A"/>
    <property type="match status" value="1"/>
</dbReference>
<dbReference type="AlphaFoldDB" id="A0A2V2NBL2"/>
<comment type="caution">
    <text evidence="2">The sequence shown here is derived from an EMBL/GenBank/DDBJ whole genome shotgun (WGS) entry which is preliminary data.</text>
</comment>
<evidence type="ECO:0000313" key="2">
    <source>
        <dbReference type="EMBL" id="PWR75006.1"/>
    </source>
</evidence>